<feature type="domain" description="CCHC-type" evidence="3">
    <location>
        <begin position="9"/>
        <end position="24"/>
    </location>
</feature>
<dbReference type="Pfam" id="PF00098">
    <property type="entry name" value="zf-CCHC"/>
    <property type="match status" value="1"/>
</dbReference>
<proteinExistence type="predicted"/>
<reference evidence="4 5" key="1">
    <citation type="submission" date="2023-08" db="EMBL/GenBank/DDBJ databases">
        <authorList>
            <person name="Palmer J.M."/>
        </authorList>
    </citation>
    <scope>NUCLEOTIDE SEQUENCE [LARGE SCALE GENOMIC DNA]</scope>
    <source>
        <strain evidence="4 5">TWF481</strain>
    </source>
</reference>
<gene>
    <name evidence="4" type="ORF">TWF481_002870</name>
</gene>
<dbReference type="GO" id="GO:0003676">
    <property type="term" value="F:nucleic acid binding"/>
    <property type="evidence" value="ECO:0007669"/>
    <property type="project" value="InterPro"/>
</dbReference>
<dbReference type="InterPro" id="IPR001878">
    <property type="entry name" value="Znf_CCHC"/>
</dbReference>
<dbReference type="InterPro" id="IPR036875">
    <property type="entry name" value="Znf_CCHC_sf"/>
</dbReference>
<comment type="caution">
    <text evidence="4">The sequence shown here is derived from an EMBL/GenBank/DDBJ whole genome shotgun (WGS) entry which is preliminary data.</text>
</comment>
<dbReference type="Proteomes" id="UP001370758">
    <property type="component" value="Unassembled WGS sequence"/>
</dbReference>
<sequence>MRKDKNHPCFNCGRVGHWARECPQGDKGQQAFFITEKLPAEEVKNYNELQDSFFALKDQIKSFERRLGQHMEAYFVDDDDDDEDEDSDDEEPSSSGEEESDESEHGQFGNHDPDPNDEDEEYEMPDDYWEMKYSDNGVTDDDLRGYHCYMAIEEDEDPYQPVHPEFAMFADAAKEPTGGRLRRKTAVTCPLCQFKAYSNNRLHKHYRDVGHNPAPVYPNLSPDWVTLCKVRTLKPKRSIYEKSNPSTLPPIELQAVADGKVIFSTSTIDVDPFQTDTVDARDYKYLEAKISFTPNGPKSSSCADTGFGRSTVDRKFLETNIAKQVKVEYGNLQRPIKVRGFADGCEFLTTYVVFPVYYHATDGTKVGFRRRFMISEPLACNVLVGTDTLHAEHITIDLRLQTLTFNCHKGKVVQGSVVKHRRTKAMPVRLAETIVLKPGERKLAPIRFSQKSLDFAQDYLFGPNGDCLSMGMALARGIF</sequence>
<evidence type="ECO:0000256" key="1">
    <source>
        <dbReference type="PROSITE-ProRule" id="PRU00047"/>
    </source>
</evidence>
<dbReference type="SUPFAM" id="SSF57756">
    <property type="entry name" value="Retrovirus zinc finger-like domains"/>
    <property type="match status" value="1"/>
</dbReference>
<evidence type="ECO:0000259" key="3">
    <source>
        <dbReference type="PROSITE" id="PS50158"/>
    </source>
</evidence>
<protein>
    <recommendedName>
        <fullName evidence="3">CCHC-type domain-containing protein</fullName>
    </recommendedName>
</protein>
<dbReference type="SMART" id="SM00343">
    <property type="entry name" value="ZnF_C2HC"/>
    <property type="match status" value="1"/>
</dbReference>
<keyword evidence="1" id="KW-0863">Zinc-finger</keyword>
<keyword evidence="1" id="KW-0862">Zinc</keyword>
<keyword evidence="5" id="KW-1185">Reference proteome</keyword>
<dbReference type="GO" id="GO:0008270">
    <property type="term" value="F:zinc ion binding"/>
    <property type="evidence" value="ECO:0007669"/>
    <property type="project" value="UniProtKB-KW"/>
</dbReference>
<dbReference type="EMBL" id="JAVHJL010000012">
    <property type="protein sequence ID" value="KAK6495824.1"/>
    <property type="molecule type" value="Genomic_DNA"/>
</dbReference>
<dbReference type="PROSITE" id="PS50158">
    <property type="entry name" value="ZF_CCHC"/>
    <property type="match status" value="1"/>
</dbReference>
<name>A0AAV9VTL9_9PEZI</name>
<evidence type="ECO:0000313" key="5">
    <source>
        <dbReference type="Proteomes" id="UP001370758"/>
    </source>
</evidence>
<feature type="compositionally biased region" description="Acidic residues" evidence="2">
    <location>
        <begin position="75"/>
        <end position="102"/>
    </location>
</feature>
<dbReference type="Gene3D" id="4.10.60.10">
    <property type="entry name" value="Zinc finger, CCHC-type"/>
    <property type="match status" value="1"/>
</dbReference>
<organism evidence="4 5">
    <name type="scientific">Arthrobotrys musiformis</name>
    <dbReference type="NCBI Taxonomy" id="47236"/>
    <lineage>
        <taxon>Eukaryota</taxon>
        <taxon>Fungi</taxon>
        <taxon>Dikarya</taxon>
        <taxon>Ascomycota</taxon>
        <taxon>Pezizomycotina</taxon>
        <taxon>Orbiliomycetes</taxon>
        <taxon>Orbiliales</taxon>
        <taxon>Orbiliaceae</taxon>
        <taxon>Arthrobotrys</taxon>
    </lineage>
</organism>
<accession>A0AAV9VTL9</accession>
<dbReference type="AlphaFoldDB" id="A0AAV9VTL9"/>
<evidence type="ECO:0000256" key="2">
    <source>
        <dbReference type="SAM" id="MobiDB-lite"/>
    </source>
</evidence>
<keyword evidence="1" id="KW-0479">Metal-binding</keyword>
<feature type="region of interest" description="Disordered" evidence="2">
    <location>
        <begin position="73"/>
        <end position="122"/>
    </location>
</feature>
<evidence type="ECO:0000313" key="4">
    <source>
        <dbReference type="EMBL" id="KAK6495824.1"/>
    </source>
</evidence>